<evidence type="ECO:0000313" key="3">
    <source>
        <dbReference type="EMBL" id="MFC3909615.1"/>
    </source>
</evidence>
<dbReference type="SUPFAM" id="SSF53448">
    <property type="entry name" value="Nucleotide-diphospho-sugar transferases"/>
    <property type="match status" value="1"/>
</dbReference>
<keyword evidence="4" id="KW-1185">Reference proteome</keyword>
<dbReference type="CDD" id="cd02511">
    <property type="entry name" value="Beta4Glucosyltransferase"/>
    <property type="match status" value="1"/>
</dbReference>
<comment type="caution">
    <text evidence="3">The sequence shown here is derived from an EMBL/GenBank/DDBJ whole genome shotgun (WGS) entry which is preliminary data.</text>
</comment>
<protein>
    <submittedName>
        <fullName evidence="3">Glycosyltransferase family 2 protein</fullName>
        <ecNumber evidence="3">2.4.-.-</ecNumber>
    </submittedName>
</protein>
<dbReference type="PANTHER" id="PTHR43630:SF2">
    <property type="entry name" value="GLYCOSYLTRANSFERASE"/>
    <property type="match status" value="1"/>
</dbReference>
<dbReference type="InterPro" id="IPR029044">
    <property type="entry name" value="Nucleotide-diphossugar_trans"/>
</dbReference>
<dbReference type="EC" id="2.4.-.-" evidence="3"/>
<evidence type="ECO:0000313" key="4">
    <source>
        <dbReference type="Proteomes" id="UP001595758"/>
    </source>
</evidence>
<dbReference type="EMBL" id="JBHSAB010000026">
    <property type="protein sequence ID" value="MFC3909615.1"/>
    <property type="molecule type" value="Genomic_DNA"/>
</dbReference>
<name>A0ABV8CH80_9GAMM</name>
<keyword evidence="3" id="KW-0808">Transferase</keyword>
<reference evidence="4" key="1">
    <citation type="journal article" date="2019" name="Int. J. Syst. Evol. Microbiol.">
        <title>The Global Catalogue of Microorganisms (GCM) 10K type strain sequencing project: providing services to taxonomists for standard genome sequencing and annotation.</title>
        <authorList>
            <consortium name="The Broad Institute Genomics Platform"/>
            <consortium name="The Broad Institute Genome Sequencing Center for Infectious Disease"/>
            <person name="Wu L."/>
            <person name="Ma J."/>
        </authorList>
    </citation>
    <scope>NUCLEOTIDE SEQUENCE [LARGE SCALE GENOMIC DNA]</scope>
    <source>
        <strain evidence="4">CCUG 59858</strain>
    </source>
</reference>
<organism evidence="3 4">
    <name type="scientific">Legionella dresdenensis</name>
    <dbReference type="NCBI Taxonomy" id="450200"/>
    <lineage>
        <taxon>Bacteria</taxon>
        <taxon>Pseudomonadati</taxon>
        <taxon>Pseudomonadota</taxon>
        <taxon>Gammaproteobacteria</taxon>
        <taxon>Legionellales</taxon>
        <taxon>Legionellaceae</taxon>
        <taxon>Legionella</taxon>
    </lineage>
</organism>
<evidence type="ECO:0000256" key="1">
    <source>
        <dbReference type="ARBA" id="ARBA00038494"/>
    </source>
</evidence>
<dbReference type="GO" id="GO:0016757">
    <property type="term" value="F:glycosyltransferase activity"/>
    <property type="evidence" value="ECO:0007669"/>
    <property type="project" value="UniProtKB-KW"/>
</dbReference>
<proteinExistence type="inferred from homology"/>
<dbReference type="Pfam" id="PF00535">
    <property type="entry name" value="Glycos_transf_2"/>
    <property type="match status" value="1"/>
</dbReference>
<dbReference type="RefSeq" id="WP_382344000.1">
    <property type="nucleotide sequence ID" value="NZ_JBHSAB010000026.1"/>
</dbReference>
<sequence length="259" mass="29698">MLSVIIITKNEEANIRRCLESIKWVDEVIVLDSGSTDNTVAIAQEYTEKVFISEDWQGYGIQKQRVLSLATCDWVLNLDADEQVSEDLKDVLELAMESEEFDAYRVPICMKFYGKVLRYSSSPKRHIRLFKREGANYSDDIVHEKIVLPEDSRIGKIKTPIIHNSFQDVTHALAKVNRYSSYSARVRLEKNHGKPPSLTKVLFSTCWMYYRCLILQLGFLDGKAGFLMAVLNAQGTFYRGIKQIYPDRAAKKISAVKEK</sequence>
<comment type="similarity">
    <text evidence="1">Belongs to the glycosyltransferase 2 family. WaaE/KdtX subfamily.</text>
</comment>
<keyword evidence="3" id="KW-0328">Glycosyltransferase</keyword>
<dbReference type="PANTHER" id="PTHR43630">
    <property type="entry name" value="POLY-BETA-1,6-N-ACETYL-D-GLUCOSAMINE SYNTHASE"/>
    <property type="match status" value="1"/>
</dbReference>
<accession>A0ABV8CH80</accession>
<dbReference type="Proteomes" id="UP001595758">
    <property type="component" value="Unassembled WGS sequence"/>
</dbReference>
<dbReference type="Gene3D" id="3.90.550.10">
    <property type="entry name" value="Spore Coat Polysaccharide Biosynthesis Protein SpsA, Chain A"/>
    <property type="match status" value="1"/>
</dbReference>
<evidence type="ECO:0000259" key="2">
    <source>
        <dbReference type="Pfam" id="PF00535"/>
    </source>
</evidence>
<gene>
    <name evidence="3" type="ORF">ACFORL_11095</name>
</gene>
<dbReference type="InterPro" id="IPR001173">
    <property type="entry name" value="Glyco_trans_2-like"/>
</dbReference>
<feature type="domain" description="Glycosyltransferase 2-like" evidence="2">
    <location>
        <begin position="3"/>
        <end position="120"/>
    </location>
</feature>